<feature type="transmembrane region" description="Helical" evidence="8">
    <location>
        <begin position="543"/>
        <end position="564"/>
    </location>
</feature>
<keyword evidence="2" id="KW-1003">Cell membrane</keyword>
<name>A0A6P4E2B4_DRORH</name>
<dbReference type="GeneID" id="108038289"/>
<feature type="transmembrane region" description="Helical" evidence="8">
    <location>
        <begin position="95"/>
        <end position="113"/>
    </location>
</feature>
<accession>A0A6P4E2B4</accession>
<dbReference type="InterPro" id="IPR036412">
    <property type="entry name" value="HAD-like_sf"/>
</dbReference>
<keyword evidence="3 8" id="KW-0812">Transmembrane</keyword>
<feature type="transmembrane region" description="Helical" evidence="8">
    <location>
        <begin position="62"/>
        <end position="83"/>
    </location>
</feature>
<reference evidence="10" key="3">
    <citation type="submission" date="2025-05" db="UniProtKB">
        <authorList>
            <consortium name="EnsemblMetazoa"/>
        </authorList>
    </citation>
    <scope>IDENTIFICATION</scope>
</reference>
<dbReference type="GO" id="GO:0000166">
    <property type="term" value="F:nucleotide binding"/>
    <property type="evidence" value="ECO:0007669"/>
    <property type="project" value="InterPro"/>
</dbReference>
<feature type="transmembrane region" description="Helical" evidence="8">
    <location>
        <begin position="724"/>
        <end position="742"/>
    </location>
</feature>
<dbReference type="AlphaFoldDB" id="A0A6P4E2B4"/>
<dbReference type="PRINTS" id="PR00119">
    <property type="entry name" value="CATATPASE"/>
</dbReference>
<keyword evidence="7" id="KW-0739">Sodium transport</keyword>
<dbReference type="EnsemblMetazoa" id="XM_017115060.1">
    <property type="protein sequence ID" value="XP_016970549.1"/>
    <property type="gene ID" value="LOC108038289"/>
</dbReference>
<dbReference type="Pfam" id="PF00689">
    <property type="entry name" value="Cation_ATPase_C"/>
    <property type="match status" value="1"/>
</dbReference>
<evidence type="ECO:0000259" key="9">
    <source>
        <dbReference type="Pfam" id="PF00689"/>
    </source>
</evidence>
<keyword evidence="5" id="KW-0915">Sodium</keyword>
<dbReference type="Gene3D" id="1.20.1110.10">
    <property type="entry name" value="Calcium-transporting ATPase, transmembrane domain"/>
    <property type="match status" value="1"/>
</dbReference>
<evidence type="ECO:0000256" key="8">
    <source>
        <dbReference type="SAM" id="Phobius"/>
    </source>
</evidence>
<dbReference type="InterPro" id="IPR050510">
    <property type="entry name" value="Cation_transp_ATPase_P-type"/>
</dbReference>
<evidence type="ECO:0000313" key="10">
    <source>
        <dbReference type="EnsemblMetazoa" id="XP_016970549.1"/>
    </source>
</evidence>
<feature type="domain" description="Cation-transporting P-type ATPase C-terminal" evidence="9">
    <location>
        <begin position="576"/>
        <end position="775"/>
    </location>
</feature>
<dbReference type="SUPFAM" id="SSF81665">
    <property type="entry name" value="Calcium ATPase, transmembrane domain M"/>
    <property type="match status" value="1"/>
</dbReference>
<feature type="transmembrane region" description="Helical" evidence="8">
    <location>
        <begin position="616"/>
        <end position="639"/>
    </location>
</feature>
<dbReference type="InterPro" id="IPR023214">
    <property type="entry name" value="HAD_sf"/>
</dbReference>
<feature type="transmembrane region" description="Helical" evidence="8">
    <location>
        <begin position="754"/>
        <end position="771"/>
    </location>
</feature>
<dbReference type="Gene3D" id="3.40.50.1000">
    <property type="entry name" value="HAD superfamily/HAD-like"/>
    <property type="match status" value="1"/>
</dbReference>
<dbReference type="FunFam" id="1.20.1110.10:FF:000095">
    <property type="entry name" value="Sodium/potassium-transporting ATPase subunit alpha-1"/>
    <property type="match status" value="1"/>
</dbReference>
<dbReference type="SUPFAM" id="SSF81660">
    <property type="entry name" value="Metal cation-transporting ATPase, ATP-binding domain N"/>
    <property type="match status" value="1"/>
</dbReference>
<proteinExistence type="predicted"/>
<evidence type="ECO:0000256" key="2">
    <source>
        <dbReference type="ARBA" id="ARBA00022475"/>
    </source>
</evidence>
<keyword evidence="6 8" id="KW-0472">Membrane</keyword>
<dbReference type="Proteomes" id="UP001652680">
    <property type="component" value="Unassembled WGS sequence"/>
</dbReference>
<dbReference type="PRINTS" id="PR00121">
    <property type="entry name" value="NAKATPASE"/>
</dbReference>
<dbReference type="Gene3D" id="2.70.150.10">
    <property type="entry name" value="Calcium-transporting ATPase, cytoplasmic transduction domain A"/>
    <property type="match status" value="1"/>
</dbReference>
<dbReference type="GO" id="GO:0006814">
    <property type="term" value="P:sodium ion transport"/>
    <property type="evidence" value="ECO:0007669"/>
    <property type="project" value="UniProtKB-KW"/>
</dbReference>
<organism evidence="12">
    <name type="scientific">Drosophila rhopaloa</name>
    <name type="common">Fruit fly</name>
    <dbReference type="NCBI Taxonomy" id="1041015"/>
    <lineage>
        <taxon>Eukaryota</taxon>
        <taxon>Metazoa</taxon>
        <taxon>Ecdysozoa</taxon>
        <taxon>Arthropoda</taxon>
        <taxon>Hexapoda</taxon>
        <taxon>Insecta</taxon>
        <taxon>Pterygota</taxon>
        <taxon>Neoptera</taxon>
        <taxon>Endopterygota</taxon>
        <taxon>Diptera</taxon>
        <taxon>Brachycera</taxon>
        <taxon>Muscomorpha</taxon>
        <taxon>Ephydroidea</taxon>
        <taxon>Drosophilidae</taxon>
        <taxon>Drosophila</taxon>
        <taxon>Sophophora</taxon>
    </lineage>
</organism>
<keyword evidence="4 8" id="KW-1133">Transmembrane helix</keyword>
<dbReference type="InterPro" id="IPR023298">
    <property type="entry name" value="ATPase_P-typ_TM_dom_sf"/>
</dbReference>
<reference evidence="11" key="1">
    <citation type="journal article" date="2021" name="Elife">
        <title>Highly contiguous assemblies of 101 drosophilid genomes.</title>
        <authorList>
            <person name="Kim B.Y."/>
            <person name="Wang J.R."/>
            <person name="Miller D.E."/>
            <person name="Barmina O."/>
            <person name="Delaney E."/>
            <person name="Thompson A."/>
            <person name="Comeault A.A."/>
            <person name="Peede D."/>
            <person name="D'Agostino E.R."/>
            <person name="Pelaez J."/>
            <person name="Aguilar J.M."/>
            <person name="Haji D."/>
            <person name="Matsunaga T."/>
            <person name="Armstrong E.E."/>
            <person name="Zych M."/>
            <person name="Ogawa Y."/>
            <person name="Stamenkovic-Radak M."/>
            <person name="Jelic M."/>
            <person name="Veselinovic M.S."/>
            <person name="Tanaskovic M."/>
            <person name="Eric P."/>
            <person name="Gao J.J."/>
            <person name="Katoh T.K."/>
            <person name="Toda M.J."/>
            <person name="Watabe H."/>
            <person name="Watada M."/>
            <person name="Davis J.S."/>
            <person name="Moyle L.C."/>
            <person name="Manoli G."/>
            <person name="Bertolini E."/>
            <person name="Kostal V."/>
            <person name="Hawley R.S."/>
            <person name="Takahashi A."/>
            <person name="Jones C.D."/>
            <person name="Price D.K."/>
            <person name="Whiteman N."/>
            <person name="Kopp A."/>
            <person name="Matute D.R."/>
            <person name="Petrov D.A."/>
        </authorList>
    </citation>
    <scope>NUCLEOTIDE SEQUENCE [LARGE SCALE GENOMIC DNA]</scope>
</reference>
<dbReference type="PANTHER" id="PTHR43294">
    <property type="entry name" value="SODIUM/POTASSIUM-TRANSPORTING ATPASE SUBUNIT ALPHA"/>
    <property type="match status" value="1"/>
</dbReference>
<gene>
    <name evidence="12" type="primary">LOC108038289</name>
    <name evidence="10" type="synonym">108038289</name>
</gene>
<dbReference type="RefSeq" id="XP_016970549.1">
    <property type="nucleotide sequence ID" value="XM_017115060.1"/>
</dbReference>
<evidence type="ECO:0000256" key="4">
    <source>
        <dbReference type="ARBA" id="ARBA00022989"/>
    </source>
</evidence>
<dbReference type="Pfam" id="PF13246">
    <property type="entry name" value="Cation_ATPase"/>
    <property type="match status" value="1"/>
</dbReference>
<evidence type="ECO:0000313" key="11">
    <source>
        <dbReference type="Proteomes" id="UP001652680"/>
    </source>
</evidence>
<evidence type="ECO:0000256" key="7">
    <source>
        <dbReference type="ARBA" id="ARBA00023201"/>
    </source>
</evidence>
<dbReference type="OrthoDB" id="7883161at2759"/>
<dbReference type="GO" id="GO:0005886">
    <property type="term" value="C:plasma membrane"/>
    <property type="evidence" value="ECO:0007669"/>
    <property type="project" value="UniProtKB-SubCell"/>
</dbReference>
<evidence type="ECO:0000256" key="5">
    <source>
        <dbReference type="ARBA" id="ARBA00023053"/>
    </source>
</evidence>
<keyword evidence="11" id="KW-1185">Reference proteome</keyword>
<dbReference type="InterPro" id="IPR023299">
    <property type="entry name" value="ATPase_P-typ_cyto_dom_N"/>
</dbReference>
<feature type="transmembrane region" description="Helical" evidence="8">
    <location>
        <begin position="576"/>
        <end position="595"/>
    </location>
</feature>
<dbReference type="Gene3D" id="3.40.1110.10">
    <property type="entry name" value="Calcium-transporting ATPase, cytoplasmic domain N"/>
    <property type="match status" value="1"/>
</dbReference>
<sequence length="793" mass="89581">MNSKTHSKWGFNNVGFACSHAMKGSGFGVAIACGKNTDVGTMAALSFKERPPSRVERHQRQIGYYMIVMTFVVSILLVCTTGLERGEVVYEVNLSLLLAITPFYVPFILYWGIRRTKTLMRKKQCYVRNLRSTTTVGLTTVIVTDLVGTMTRRRMRVSEIFVDMGLLSADNIDIGAQGPRFIELIRASILCNDAVICPGNIGVPKMQKDMYGSILDMALLKFGLMILPNIDQLRRDHEKVANKHYTSADKMQVTVHRTRDADGQQKLILLMKGHCYVVIRRCSTFALRGEELPLDNQLQDIILSLADGLLEAGRHVRAFAYKELSNELEFRRFSQVNTNTGLEGGEYRYRDYLAVDTFSLRFLGMIATYNPPRSTIPRAVVRCRTAGIKLIVVTRRKRNLAKALAVDVGILSAPWDMQRGRASIPSTDIVDMSKYADEKPHHQRWHIEQLLLARRDLVCAEASTEQLHWIVDACRRLGAVVSVIGGTLHDTPAMRSGHVGAAKYGCAVMCEASADLILLDSSFATLVSVVGESRLLFENLKKALVFCMATNTTTFLVYTAFFLLRVPFHIHIMDELILAFLVNLLPAMTLIYEPPEEKMMQQMPKVYDDFLLNSRLLFVSLILVGTIEAAAVFMTYFVFMADKGFLPRTLVGLHIKWHDDTVNDITDAFGQEWTITARQRLECQVSSLCLMSLVAMQCTNLVLTKTGRANLLTHGFANWRLNLAVLYLACLCVQLCLMDSTVCLRLDGTNELHIGFFLYTIYPFVALLIFLETTRRYFLRLFPDSWLERATMY</sequence>
<evidence type="ECO:0000256" key="1">
    <source>
        <dbReference type="ARBA" id="ARBA00004651"/>
    </source>
</evidence>
<dbReference type="SUPFAM" id="SSF56784">
    <property type="entry name" value="HAD-like"/>
    <property type="match status" value="1"/>
</dbReference>
<protein>
    <submittedName>
        <fullName evidence="12">Sodium/potassium-transporting ATPase subunit alpha</fullName>
    </submittedName>
</protein>
<keyword evidence="7" id="KW-0813">Transport</keyword>
<dbReference type="PANTHER" id="PTHR43294:SF13">
    <property type="entry name" value="SODIUM_POTASSIUM-TRANSPORTING ATPASE SUBUNIT ALPHA"/>
    <property type="match status" value="1"/>
</dbReference>
<comment type="subcellular location">
    <subcellularLocation>
        <location evidence="1">Cell membrane</location>
        <topology evidence="1">Multi-pass membrane protein</topology>
    </subcellularLocation>
</comment>
<evidence type="ECO:0000313" key="12">
    <source>
        <dbReference type="RefSeq" id="XP_016970549.1"/>
    </source>
</evidence>
<reference evidence="12" key="2">
    <citation type="submission" date="2025-04" db="UniProtKB">
        <authorList>
            <consortium name="RefSeq"/>
        </authorList>
    </citation>
    <scope>IDENTIFICATION</scope>
</reference>
<evidence type="ECO:0000256" key="6">
    <source>
        <dbReference type="ARBA" id="ARBA00023136"/>
    </source>
</evidence>
<evidence type="ECO:0000256" key="3">
    <source>
        <dbReference type="ARBA" id="ARBA00022692"/>
    </source>
</evidence>
<dbReference type="InterPro" id="IPR006068">
    <property type="entry name" value="ATPase_P-typ_cation-transptr_C"/>
</dbReference>
<keyword evidence="7" id="KW-0406">Ion transport</keyword>